<evidence type="ECO:0000313" key="3">
    <source>
        <dbReference type="Proteomes" id="UP001345963"/>
    </source>
</evidence>
<organism evidence="2 3">
    <name type="scientific">Ataeniobius toweri</name>
    <dbReference type="NCBI Taxonomy" id="208326"/>
    <lineage>
        <taxon>Eukaryota</taxon>
        <taxon>Metazoa</taxon>
        <taxon>Chordata</taxon>
        <taxon>Craniata</taxon>
        <taxon>Vertebrata</taxon>
        <taxon>Euteleostomi</taxon>
        <taxon>Actinopterygii</taxon>
        <taxon>Neopterygii</taxon>
        <taxon>Teleostei</taxon>
        <taxon>Neoteleostei</taxon>
        <taxon>Acanthomorphata</taxon>
        <taxon>Ovalentaria</taxon>
        <taxon>Atherinomorphae</taxon>
        <taxon>Cyprinodontiformes</taxon>
        <taxon>Goodeidae</taxon>
        <taxon>Ataeniobius</taxon>
    </lineage>
</organism>
<dbReference type="Proteomes" id="UP001345963">
    <property type="component" value="Unassembled WGS sequence"/>
</dbReference>
<reference evidence="2 3" key="1">
    <citation type="submission" date="2021-07" db="EMBL/GenBank/DDBJ databases">
        <authorList>
            <person name="Palmer J.M."/>
        </authorList>
    </citation>
    <scope>NUCLEOTIDE SEQUENCE [LARGE SCALE GENOMIC DNA]</scope>
    <source>
        <strain evidence="2 3">AT_MEX2019</strain>
        <tissue evidence="2">Muscle</tissue>
    </source>
</reference>
<evidence type="ECO:0000313" key="2">
    <source>
        <dbReference type="EMBL" id="MED6243133.1"/>
    </source>
</evidence>
<sequence>MTQCNFPKLAKKNPKDPSPRRSHGVRAVPSLHNKFSGDEEPLRLRPSAQTSTGATGAQPQKGIAGRHSADTRQTLGSPCRDAPVQQRRLIGDMCAPECAALGERAPARAGRQARSCLSSVKTRKTPNIRFNSPDPESLILSD</sequence>
<feature type="region of interest" description="Disordered" evidence="1">
    <location>
        <begin position="103"/>
        <end position="142"/>
    </location>
</feature>
<gene>
    <name evidence="2" type="ORF">ATANTOWER_015467</name>
</gene>
<comment type="caution">
    <text evidence="2">The sequence shown here is derived from an EMBL/GenBank/DDBJ whole genome shotgun (WGS) entry which is preliminary data.</text>
</comment>
<feature type="region of interest" description="Disordered" evidence="1">
    <location>
        <begin position="1"/>
        <end position="82"/>
    </location>
</feature>
<feature type="compositionally biased region" description="Polar residues" evidence="1">
    <location>
        <begin position="47"/>
        <end position="58"/>
    </location>
</feature>
<proteinExistence type="predicted"/>
<dbReference type="EMBL" id="JAHUTI010032705">
    <property type="protein sequence ID" value="MED6243133.1"/>
    <property type="molecule type" value="Genomic_DNA"/>
</dbReference>
<evidence type="ECO:0000256" key="1">
    <source>
        <dbReference type="SAM" id="MobiDB-lite"/>
    </source>
</evidence>
<name>A0ABU7B0A2_9TELE</name>
<keyword evidence="3" id="KW-1185">Reference proteome</keyword>
<protein>
    <submittedName>
        <fullName evidence="2">Uncharacterized protein</fullName>
    </submittedName>
</protein>
<accession>A0ABU7B0A2</accession>